<dbReference type="PROSITE" id="PS01125">
    <property type="entry name" value="ROK"/>
    <property type="match status" value="1"/>
</dbReference>
<name>A0A9X2IFH4_9ACTN</name>
<comment type="similarity">
    <text evidence="1">Belongs to the ROK (NagC/XylR) family.</text>
</comment>
<protein>
    <submittedName>
        <fullName evidence="2">ROK family protein</fullName>
    </submittedName>
</protein>
<reference evidence="2" key="1">
    <citation type="submission" date="2022-05" db="EMBL/GenBank/DDBJ databases">
        <authorList>
            <person name="Tuo L."/>
        </authorList>
    </citation>
    <scope>NUCLEOTIDE SEQUENCE</scope>
    <source>
        <strain evidence="2">BSK12Z-4</strain>
    </source>
</reference>
<keyword evidence="3" id="KW-1185">Reference proteome</keyword>
<sequence length="392" mass="40298">MPDVSEGATELLRLVASSRSETRASIARVTGWARNTVNARLDELLDLGLVTDTGAVGGSRGRPAARFSFDASAGSLLIADVGASAARFAHVDLRGAVLSQQEVSLDITAGPEPVLDAVVRGLEALPTRDDLPAWALGVSLPGPIEQPAGRVVSPPIMTGWDGMNVPEVLGPRLRVPVLVENDVNAMAWGEVVSTGRMRDLLFVKVGTGVGAGLVLNGALLSGARGAAGDLGHTHVGVGDGAVQPLCRCGKRGCVEAYAGGWAIARDLNDAGVDAAGAADVVARLQAGDPVAVDLVREAGRVLGAGIAAAVSLVNPAEVVIGGQLSHAGEHLLMGIREKVAAYALPLATQELVIRTASRPHDVGLVGLVDRMTRWALEHAHLSEILRRVGVAS</sequence>
<dbReference type="InterPro" id="IPR000600">
    <property type="entry name" value="ROK"/>
</dbReference>
<dbReference type="Proteomes" id="UP001139485">
    <property type="component" value="Unassembled WGS sequence"/>
</dbReference>
<dbReference type="Pfam" id="PF00480">
    <property type="entry name" value="ROK"/>
    <property type="match status" value="1"/>
</dbReference>
<dbReference type="PANTHER" id="PTHR18964:SF173">
    <property type="entry name" value="GLUCOKINASE"/>
    <property type="match status" value="1"/>
</dbReference>
<dbReference type="SUPFAM" id="SSF53067">
    <property type="entry name" value="Actin-like ATPase domain"/>
    <property type="match status" value="1"/>
</dbReference>
<dbReference type="InterPro" id="IPR036388">
    <property type="entry name" value="WH-like_DNA-bd_sf"/>
</dbReference>
<organism evidence="2 3">
    <name type="scientific">Nocardioides bruguierae</name>
    <dbReference type="NCBI Taxonomy" id="2945102"/>
    <lineage>
        <taxon>Bacteria</taxon>
        <taxon>Bacillati</taxon>
        <taxon>Actinomycetota</taxon>
        <taxon>Actinomycetes</taxon>
        <taxon>Propionibacteriales</taxon>
        <taxon>Nocardioidaceae</taxon>
        <taxon>Nocardioides</taxon>
    </lineage>
</organism>
<evidence type="ECO:0000313" key="3">
    <source>
        <dbReference type="Proteomes" id="UP001139485"/>
    </source>
</evidence>
<dbReference type="RefSeq" id="WP_250053973.1">
    <property type="nucleotide sequence ID" value="NZ_JAMJPH010000016.1"/>
</dbReference>
<comment type="caution">
    <text evidence="2">The sequence shown here is derived from an EMBL/GenBank/DDBJ whole genome shotgun (WGS) entry which is preliminary data.</text>
</comment>
<evidence type="ECO:0000313" key="2">
    <source>
        <dbReference type="EMBL" id="MCM0620439.1"/>
    </source>
</evidence>
<dbReference type="SUPFAM" id="SSF46785">
    <property type="entry name" value="Winged helix' DNA-binding domain"/>
    <property type="match status" value="1"/>
</dbReference>
<gene>
    <name evidence="2" type="ORF">M8330_09040</name>
</gene>
<accession>A0A9X2IFH4</accession>
<dbReference type="Gene3D" id="3.30.420.40">
    <property type="match status" value="2"/>
</dbReference>
<dbReference type="PANTHER" id="PTHR18964">
    <property type="entry name" value="ROK (REPRESSOR, ORF, KINASE) FAMILY"/>
    <property type="match status" value="1"/>
</dbReference>
<dbReference type="Gene3D" id="1.10.10.10">
    <property type="entry name" value="Winged helix-like DNA-binding domain superfamily/Winged helix DNA-binding domain"/>
    <property type="match status" value="1"/>
</dbReference>
<evidence type="ECO:0000256" key="1">
    <source>
        <dbReference type="ARBA" id="ARBA00006479"/>
    </source>
</evidence>
<dbReference type="EMBL" id="JAMOIL010000010">
    <property type="protein sequence ID" value="MCM0620439.1"/>
    <property type="molecule type" value="Genomic_DNA"/>
</dbReference>
<dbReference type="InterPro" id="IPR043129">
    <property type="entry name" value="ATPase_NBD"/>
</dbReference>
<dbReference type="AlphaFoldDB" id="A0A9X2IFH4"/>
<proteinExistence type="inferred from homology"/>
<dbReference type="InterPro" id="IPR036390">
    <property type="entry name" value="WH_DNA-bd_sf"/>
</dbReference>
<dbReference type="InterPro" id="IPR049874">
    <property type="entry name" value="ROK_cs"/>
</dbReference>